<organism evidence="1 2">
    <name type="scientific">Sphingobacterium nematocida</name>
    <dbReference type="NCBI Taxonomy" id="1513896"/>
    <lineage>
        <taxon>Bacteria</taxon>
        <taxon>Pseudomonadati</taxon>
        <taxon>Bacteroidota</taxon>
        <taxon>Sphingobacteriia</taxon>
        <taxon>Sphingobacteriales</taxon>
        <taxon>Sphingobacteriaceae</taxon>
        <taxon>Sphingobacterium</taxon>
    </lineage>
</organism>
<dbReference type="OrthoDB" id="1122272at2"/>
<dbReference type="STRING" id="1513896.SAMN05660841_03957"/>
<dbReference type="RefSeq" id="WP_079645600.1">
    <property type="nucleotide sequence ID" value="NZ_FUZF01000023.1"/>
</dbReference>
<dbReference type="Proteomes" id="UP000190150">
    <property type="component" value="Unassembled WGS sequence"/>
</dbReference>
<reference evidence="2" key="1">
    <citation type="submission" date="2017-02" db="EMBL/GenBank/DDBJ databases">
        <authorList>
            <person name="Varghese N."/>
            <person name="Submissions S."/>
        </authorList>
    </citation>
    <scope>NUCLEOTIDE SEQUENCE [LARGE SCALE GENOMIC DNA]</scope>
    <source>
        <strain evidence="2">DSM 24091</strain>
    </source>
</reference>
<proteinExistence type="predicted"/>
<evidence type="ECO:0000313" key="2">
    <source>
        <dbReference type="Proteomes" id="UP000190150"/>
    </source>
</evidence>
<dbReference type="AlphaFoldDB" id="A0A1T5GCD9"/>
<name>A0A1T5GCD9_9SPHI</name>
<evidence type="ECO:0000313" key="1">
    <source>
        <dbReference type="EMBL" id="SKC06029.1"/>
    </source>
</evidence>
<protein>
    <submittedName>
        <fullName evidence="1">Uncharacterized protein</fullName>
    </submittedName>
</protein>
<dbReference type="EMBL" id="FUZF01000023">
    <property type="protein sequence ID" value="SKC06029.1"/>
    <property type="molecule type" value="Genomic_DNA"/>
</dbReference>
<gene>
    <name evidence="1" type="ORF">SAMN05660841_03957</name>
</gene>
<sequence length="136" mass="15356">MLQIYENIYPDLTNGKTENTVMISLEASSSCEISKNDIVHSLQGIGIIVNSIDFTPTKTLRSSTLHDSLNAAVTLRTRLSQGELSKELKQIGKYLKNIKLSVITFNKVIINKRKVIETLSLLDYIKQLQPDIFSWD</sequence>
<accession>A0A1T5GCD9</accession>
<keyword evidence="2" id="KW-1185">Reference proteome</keyword>